<accession>A0A1I2K411</accession>
<reference evidence="1 2" key="1">
    <citation type="submission" date="2016-10" db="EMBL/GenBank/DDBJ databases">
        <authorList>
            <person name="de Groot N.N."/>
        </authorList>
    </citation>
    <scope>NUCLEOTIDE SEQUENCE [LARGE SCALE GENOMIC DNA]</scope>
    <source>
        <strain evidence="1 2">CGMCC 4.3510</strain>
    </source>
</reference>
<dbReference type="Proteomes" id="UP000199323">
    <property type="component" value="Unassembled WGS sequence"/>
</dbReference>
<name>A0A1I2K411_9ACTN</name>
<proteinExistence type="predicted"/>
<dbReference type="EMBL" id="FONG01000020">
    <property type="protein sequence ID" value="SFF59656.1"/>
    <property type="molecule type" value="Genomic_DNA"/>
</dbReference>
<dbReference type="RefSeq" id="WP_093716470.1">
    <property type="nucleotide sequence ID" value="NZ_FONG01000020.1"/>
</dbReference>
<sequence>MKQHDFPADLIEAQRDWYVTYRLLADAPAGTQTTVLRRRLQRLSVRISTHPYWASLPGTAPAARMELKELTWTAAAERSSWPSAPPA</sequence>
<organism evidence="1 2">
    <name type="scientific">Actinacidiphila alni</name>
    <dbReference type="NCBI Taxonomy" id="380248"/>
    <lineage>
        <taxon>Bacteria</taxon>
        <taxon>Bacillati</taxon>
        <taxon>Actinomycetota</taxon>
        <taxon>Actinomycetes</taxon>
        <taxon>Kitasatosporales</taxon>
        <taxon>Streptomycetaceae</taxon>
        <taxon>Actinacidiphila</taxon>
    </lineage>
</organism>
<dbReference type="OrthoDB" id="4269933at2"/>
<keyword evidence="2" id="KW-1185">Reference proteome</keyword>
<protein>
    <submittedName>
        <fullName evidence="1">Uncharacterized protein</fullName>
    </submittedName>
</protein>
<gene>
    <name evidence="1" type="ORF">SAMN05216251_120132</name>
</gene>
<evidence type="ECO:0000313" key="1">
    <source>
        <dbReference type="EMBL" id="SFF59656.1"/>
    </source>
</evidence>
<dbReference type="STRING" id="380248.SAMN05216251_120132"/>
<evidence type="ECO:0000313" key="2">
    <source>
        <dbReference type="Proteomes" id="UP000199323"/>
    </source>
</evidence>
<dbReference type="AlphaFoldDB" id="A0A1I2K411"/>